<dbReference type="Gene3D" id="1.20.990.10">
    <property type="entry name" value="NADPH-cytochrome p450 Reductase, Chain A, domain 3"/>
    <property type="match status" value="1"/>
</dbReference>
<evidence type="ECO:0000256" key="3">
    <source>
        <dbReference type="ARBA" id="ARBA00004496"/>
    </source>
</evidence>
<feature type="domain" description="Flavodoxin-like" evidence="15">
    <location>
        <begin position="13"/>
        <end position="157"/>
    </location>
</feature>
<dbReference type="EC" id="1.18.1.-" evidence="13"/>
<dbReference type="PANTHER" id="PTHR19384">
    <property type="entry name" value="NITRIC OXIDE SYNTHASE-RELATED"/>
    <property type="match status" value="1"/>
</dbReference>
<evidence type="ECO:0000256" key="14">
    <source>
        <dbReference type="SAM" id="MobiDB-lite"/>
    </source>
</evidence>
<evidence type="ECO:0000259" key="15">
    <source>
        <dbReference type="PROSITE" id="PS50902"/>
    </source>
</evidence>
<dbReference type="InterPro" id="IPR017927">
    <property type="entry name" value="FAD-bd_FR_type"/>
</dbReference>
<dbReference type="InterPro" id="IPR003097">
    <property type="entry name" value="CysJ-like_FAD-binding"/>
</dbReference>
<feature type="binding site" evidence="13">
    <location>
        <begin position="433"/>
        <end position="436"/>
    </location>
    <ligand>
        <name>FAD</name>
        <dbReference type="ChEBI" id="CHEBI:57692"/>
    </ligand>
</feature>
<evidence type="ECO:0000256" key="5">
    <source>
        <dbReference type="ARBA" id="ARBA00022630"/>
    </source>
</evidence>
<accession>A0A9W9YF64</accession>
<feature type="compositionally biased region" description="Polar residues" evidence="14">
    <location>
        <begin position="200"/>
        <end position="220"/>
    </location>
</feature>
<dbReference type="Gene3D" id="2.40.30.10">
    <property type="entry name" value="Translation factors"/>
    <property type="match status" value="1"/>
</dbReference>
<comment type="similarity">
    <text evidence="13">In the N-terminal section; belongs to the flavodoxin family.</text>
</comment>
<dbReference type="SUPFAM" id="SSF52218">
    <property type="entry name" value="Flavoproteins"/>
    <property type="match status" value="1"/>
</dbReference>
<dbReference type="InterPro" id="IPR001433">
    <property type="entry name" value="OxRdtase_FAD/NAD-bd"/>
</dbReference>
<dbReference type="GO" id="GO:0016651">
    <property type="term" value="F:oxidoreductase activity, acting on NAD(P)H"/>
    <property type="evidence" value="ECO:0007669"/>
    <property type="project" value="UniProtKB-UniRule"/>
</dbReference>
<dbReference type="OrthoDB" id="1856718at2759"/>
<keyword evidence="18" id="KW-1185">Reference proteome</keyword>
<keyword evidence="8 13" id="KW-0521">NADP</keyword>
<evidence type="ECO:0000256" key="12">
    <source>
        <dbReference type="ARBA" id="ARBA00063044"/>
    </source>
</evidence>
<dbReference type="FunFam" id="3.40.50.80:FF:000030">
    <property type="entry name" value="NADPH-dependent diflavin oxidoreductase 1"/>
    <property type="match status" value="1"/>
</dbReference>
<name>A0A9W9YF64_9CNID</name>
<evidence type="ECO:0000313" key="17">
    <source>
        <dbReference type="EMBL" id="KAJ7339371.1"/>
    </source>
</evidence>
<evidence type="ECO:0000256" key="11">
    <source>
        <dbReference type="ARBA" id="ARBA00059862"/>
    </source>
</evidence>
<gene>
    <name evidence="17" type="primary">NDOR1</name>
    <name evidence="17" type="ORF">OS493_005765</name>
</gene>
<feature type="binding site" evidence="13">
    <location>
        <begin position="538"/>
        <end position="542"/>
    </location>
    <ligand>
        <name>NADP(+)</name>
        <dbReference type="ChEBI" id="CHEBI:58349"/>
    </ligand>
</feature>
<evidence type="ECO:0000256" key="9">
    <source>
        <dbReference type="ARBA" id="ARBA00023002"/>
    </source>
</evidence>
<evidence type="ECO:0000256" key="7">
    <source>
        <dbReference type="ARBA" id="ARBA00022827"/>
    </source>
</evidence>
<dbReference type="FunFam" id="1.20.990.10:FF:000008">
    <property type="entry name" value="NADPH-dependent diflavin oxidoreductase 1"/>
    <property type="match status" value="1"/>
</dbReference>
<protein>
    <recommendedName>
        <fullName evidence="13">NADPH-dependent diflavin oxidoreductase 1</fullName>
        <ecNumber evidence="13">1.18.1.-</ecNumber>
    </recommendedName>
    <alternativeName>
        <fullName evidence="13">NADPH-dependent FMN and FAD-containing oxidoreductase</fullName>
    </alternativeName>
</protein>
<feature type="binding site" evidence="13">
    <location>
        <position position="613"/>
    </location>
    <ligand>
        <name>FAD</name>
        <dbReference type="ChEBI" id="CHEBI:57692"/>
    </ligand>
</feature>
<dbReference type="GO" id="GO:0160246">
    <property type="term" value="F:NADPH-iron-sulfur [2Fe-2S] protein oxidoreductase activity"/>
    <property type="evidence" value="ECO:0007669"/>
    <property type="project" value="InterPro"/>
</dbReference>
<dbReference type="AlphaFoldDB" id="A0A9W9YF64"/>
<dbReference type="FunFam" id="3.40.50.360:FF:000015">
    <property type="entry name" value="NADPH-dependent diflavin oxidoreductase 1"/>
    <property type="match status" value="1"/>
</dbReference>
<comment type="function">
    <text evidence="13">NADPH-dependent reductase which is a central component of the cytosolic iron-sulfur (Fe-S) protein assembly (CIA) machinery. Transfers electrons from NADPH via its FAD and FMN prosthetic groups to the [2Fe-2S] cluster of the anamorsin/DRE2 homolog, another key component of the CIA machinery. In turn, this reduced cluster provides electrons for assembly of cytosolic iron-sulfur cluster proteins.</text>
</comment>
<feature type="region of interest" description="Disordered" evidence="14">
    <location>
        <begin position="200"/>
        <end position="221"/>
    </location>
</feature>
<keyword evidence="5 13" id="KW-0285">Flavoprotein</keyword>
<feature type="binding site" evidence="13">
    <location>
        <begin position="66"/>
        <end position="69"/>
    </location>
    <ligand>
        <name>FMN</name>
        <dbReference type="ChEBI" id="CHEBI:58210"/>
    </ligand>
</feature>
<keyword evidence="7 13" id="KW-0274">FAD</keyword>
<dbReference type="PROSITE" id="PS50902">
    <property type="entry name" value="FLAVODOXIN_LIKE"/>
    <property type="match status" value="1"/>
</dbReference>
<keyword evidence="6 13" id="KW-0288">FMN</keyword>
<dbReference type="SUPFAM" id="SSF63380">
    <property type="entry name" value="Riboflavin synthase domain-like"/>
    <property type="match status" value="1"/>
</dbReference>
<dbReference type="InterPro" id="IPR008254">
    <property type="entry name" value="Flavodoxin/NO_synth"/>
</dbReference>
<comment type="catalytic activity">
    <reaction evidence="10">
        <text>2 oxidized [2Fe-2S]-[protein] + NADPH = 2 reduced [2Fe-2S]-[protein] + NADP(+) + H(+)</text>
        <dbReference type="Rhea" id="RHEA:67716"/>
        <dbReference type="Rhea" id="RHEA-COMP:17327"/>
        <dbReference type="Rhea" id="RHEA-COMP:17328"/>
        <dbReference type="ChEBI" id="CHEBI:15378"/>
        <dbReference type="ChEBI" id="CHEBI:33737"/>
        <dbReference type="ChEBI" id="CHEBI:33738"/>
        <dbReference type="ChEBI" id="CHEBI:57783"/>
        <dbReference type="ChEBI" id="CHEBI:58349"/>
    </reaction>
    <physiologicalReaction direction="left-to-right" evidence="10">
        <dbReference type="Rhea" id="RHEA:67717"/>
    </physiologicalReaction>
</comment>
<evidence type="ECO:0000256" key="1">
    <source>
        <dbReference type="ARBA" id="ARBA00001917"/>
    </source>
</evidence>
<comment type="caution">
    <text evidence="17">The sequence shown here is derived from an EMBL/GenBank/DDBJ whole genome shotgun (WGS) entry which is preliminary data.</text>
</comment>
<dbReference type="GO" id="GO:0016226">
    <property type="term" value="P:iron-sulfur cluster assembly"/>
    <property type="evidence" value="ECO:0007669"/>
    <property type="project" value="UniProtKB-UniRule"/>
</dbReference>
<sequence>MADELSKDRGRRISVLYGSQTGTAQEVAERIGREAKRRYLSASVLALDDYNVTRLIKEELVIFVCATTGQGDEPDNMKKFWRFILRRNLPVNSLSAVSFAVLGLGDSSYPKFNFIAKKLNKRMIQLGGSELQSLGLADDQHELGPDAVVDPWLKQLWERVLRLYPLPPGKEIISASVRPSSRFTVKFVNSNLSNTLERTHTSKTFESSSMGSQVTSNSSPCRRHPFHARLISNNRVTAADHWQDVRLVQFDIKGSGMSHSPGDVLMVQPSNLTDVVQEFITHLALEAKQTFFLEQNDPDIPIPHQLPQPCSIQHLVEHYLDIQGVPRRYFFELLSHFTTSDLEQEKLQEFCSAEGQEELYSYCYRQKRTTLEVLQDFPSASANIPFEYLLDLIPPIQPRAFSIASSLMAHPDEVQLLVAVVNYKTKLFKPRRGLCSTWLASLDPSNKDSRVPVWVKKGTIAFPKAFDSPIVMIGPGTGCAPFRSFIEERVSQSAGDCVLFFGCRNSNKDFFFQEQWHRLVENGNLKLFTAFSRDQEDKIYVQHKLLENSSLVWNLLTHKHGWFYIAGNSQRMPTDVTEALLEIFTKEGKMDKTKAEELLKTLENTRHFQSETWS</sequence>
<evidence type="ECO:0000313" key="18">
    <source>
        <dbReference type="Proteomes" id="UP001163046"/>
    </source>
</evidence>
<organism evidence="17 18">
    <name type="scientific">Desmophyllum pertusum</name>
    <dbReference type="NCBI Taxonomy" id="174260"/>
    <lineage>
        <taxon>Eukaryota</taxon>
        <taxon>Metazoa</taxon>
        <taxon>Cnidaria</taxon>
        <taxon>Anthozoa</taxon>
        <taxon>Hexacorallia</taxon>
        <taxon>Scleractinia</taxon>
        <taxon>Caryophylliina</taxon>
        <taxon>Caryophylliidae</taxon>
        <taxon>Desmophyllum</taxon>
    </lineage>
</organism>
<dbReference type="PROSITE" id="PS51384">
    <property type="entry name" value="FAD_FR"/>
    <property type="match status" value="1"/>
</dbReference>
<dbReference type="PRINTS" id="PR00369">
    <property type="entry name" value="FLAVODOXIN"/>
</dbReference>
<evidence type="ECO:0000256" key="6">
    <source>
        <dbReference type="ARBA" id="ARBA00022643"/>
    </source>
</evidence>
<comment type="cofactor">
    <cofactor evidence="1 13">
        <name>FMN</name>
        <dbReference type="ChEBI" id="CHEBI:58210"/>
    </cofactor>
</comment>
<dbReference type="InterPro" id="IPR001094">
    <property type="entry name" value="Flavdoxin-like"/>
</dbReference>
<dbReference type="GO" id="GO:0005829">
    <property type="term" value="C:cytosol"/>
    <property type="evidence" value="ECO:0007669"/>
    <property type="project" value="UniProtKB-ARBA"/>
</dbReference>
<dbReference type="InterPro" id="IPR001709">
    <property type="entry name" value="Flavoprot_Pyr_Nucl_cyt_Rdtase"/>
</dbReference>
<evidence type="ECO:0000259" key="16">
    <source>
        <dbReference type="PROSITE" id="PS51384"/>
    </source>
</evidence>
<comment type="function">
    <text evidence="11">NADPH-dependent reductase which is a central component of the cytosolic iron-sulfur (Fe-S) protein assembly (CIA) machinery. Transfers electrons from NADPH via its FAD and FMN prosthetic groups to the [2Fe-2S] cluster of CIAPIN1, another key component of the CIA machinery. In turn, this reduced cluster provides electrons for assembly of cytosolic iron-sulfur cluster proteins. It can also reduce the [2Fe-2S] cluster of CISD1 and activate this protein implicated in Fe/S cluster repair. In vitro can fully activate methionine synthase/MTR in the presence of soluble cytochrome b5/CYB5A.</text>
</comment>
<reference evidence="17" key="1">
    <citation type="submission" date="2023-01" db="EMBL/GenBank/DDBJ databases">
        <title>Genome assembly of the deep-sea coral Lophelia pertusa.</title>
        <authorList>
            <person name="Herrera S."/>
            <person name="Cordes E."/>
        </authorList>
    </citation>
    <scope>NUCLEOTIDE SEQUENCE</scope>
    <source>
        <strain evidence="17">USNM1676648</strain>
        <tissue evidence="17">Polyp</tissue>
    </source>
</reference>
<dbReference type="GO" id="GO:0010181">
    <property type="term" value="F:FMN binding"/>
    <property type="evidence" value="ECO:0007669"/>
    <property type="project" value="UniProtKB-UniRule"/>
</dbReference>
<feature type="binding site" evidence="13">
    <location>
        <begin position="104"/>
        <end position="113"/>
    </location>
    <ligand>
        <name>FMN</name>
        <dbReference type="ChEBI" id="CHEBI:58210"/>
    </ligand>
</feature>
<dbReference type="GO" id="GO:0005634">
    <property type="term" value="C:nucleus"/>
    <property type="evidence" value="ECO:0007669"/>
    <property type="project" value="UniProtKB-ARBA"/>
</dbReference>
<dbReference type="InterPro" id="IPR017938">
    <property type="entry name" value="Riboflavin_synthase-like_b-brl"/>
</dbReference>
<comment type="cofactor">
    <cofactor evidence="2 13">
        <name>FAD</name>
        <dbReference type="ChEBI" id="CHEBI:57692"/>
    </cofactor>
</comment>
<feature type="binding site" evidence="13">
    <location>
        <begin position="532"/>
        <end position="533"/>
    </location>
    <ligand>
        <name>NADP(+)</name>
        <dbReference type="ChEBI" id="CHEBI:58349"/>
    </ligand>
</feature>
<comment type="subunit">
    <text evidence="12">Interacts with CIAPIN1; as part of the cytosolic iron-sulfur (Fe-S) protein assembly (CIA) machinery. Interacts with DCPS.</text>
</comment>
<feature type="binding site" evidence="13">
    <location>
        <position position="139"/>
    </location>
    <ligand>
        <name>FMN</name>
        <dbReference type="ChEBI" id="CHEBI:58210"/>
    </ligand>
</feature>
<dbReference type="GO" id="GO:0050661">
    <property type="term" value="F:NADP binding"/>
    <property type="evidence" value="ECO:0007669"/>
    <property type="project" value="UniProtKB-UniRule"/>
</dbReference>
<dbReference type="PANTHER" id="PTHR19384:SF10">
    <property type="entry name" value="NADPH-DEPENDENT DIFLAVIN OXIDOREDUCTASE 1"/>
    <property type="match status" value="1"/>
</dbReference>
<proteinExistence type="inferred from homology"/>
<comment type="similarity">
    <text evidence="13">Belongs to the NADPH-dependent diflavin oxidoreductase NDOR1 family.</text>
</comment>
<dbReference type="PRINTS" id="PR00371">
    <property type="entry name" value="FPNCR"/>
</dbReference>
<dbReference type="Pfam" id="PF00667">
    <property type="entry name" value="FAD_binding_1"/>
    <property type="match status" value="1"/>
</dbReference>
<evidence type="ECO:0000256" key="13">
    <source>
        <dbReference type="HAMAP-Rule" id="MF_03178"/>
    </source>
</evidence>
<dbReference type="EMBL" id="MU827779">
    <property type="protein sequence ID" value="KAJ7339371.1"/>
    <property type="molecule type" value="Genomic_DNA"/>
</dbReference>
<dbReference type="GO" id="GO:0050660">
    <property type="term" value="F:flavin adenine dinucleotide binding"/>
    <property type="evidence" value="ECO:0007669"/>
    <property type="project" value="UniProtKB-UniRule"/>
</dbReference>
<dbReference type="Gene3D" id="3.40.50.80">
    <property type="entry name" value="Nucleotide-binding domain of ferredoxin-NADP reductase (FNR) module"/>
    <property type="match status" value="1"/>
</dbReference>
<comment type="similarity">
    <text evidence="13">In the C-terminal section; belongs to the flavoprotein pyridine nucleotide cytochrome reductase family.</text>
</comment>
<dbReference type="InterPro" id="IPR028879">
    <property type="entry name" value="NDOR1"/>
</dbReference>
<dbReference type="InterPro" id="IPR039261">
    <property type="entry name" value="FNR_nucleotide-bd"/>
</dbReference>
<comment type="subcellular location">
    <subcellularLocation>
        <location evidence="3 13">Cytoplasm</location>
    </subcellularLocation>
</comment>
<dbReference type="Gene3D" id="3.40.50.360">
    <property type="match status" value="1"/>
</dbReference>
<feature type="binding site" evidence="13">
    <location>
        <position position="575"/>
    </location>
    <ligand>
        <name>NADP(+)</name>
        <dbReference type="ChEBI" id="CHEBI:58349"/>
    </ligand>
</feature>
<dbReference type="HAMAP" id="MF_03178">
    <property type="entry name" value="NDOR1"/>
    <property type="match status" value="1"/>
</dbReference>
<comment type="caution">
    <text evidence="13">Lacks conserved residue(s) required for the propagation of feature annotation.</text>
</comment>
<keyword evidence="4 13" id="KW-0963">Cytoplasm</keyword>
<evidence type="ECO:0000256" key="8">
    <source>
        <dbReference type="ARBA" id="ARBA00022857"/>
    </source>
</evidence>
<dbReference type="InterPro" id="IPR029039">
    <property type="entry name" value="Flavoprotein-like_sf"/>
</dbReference>
<feature type="binding site" evidence="13">
    <location>
        <begin position="19"/>
        <end position="24"/>
    </location>
    <ligand>
        <name>FMN</name>
        <dbReference type="ChEBI" id="CHEBI:58210"/>
    </ligand>
</feature>
<evidence type="ECO:0000256" key="4">
    <source>
        <dbReference type="ARBA" id="ARBA00022490"/>
    </source>
</evidence>
<evidence type="ECO:0000256" key="2">
    <source>
        <dbReference type="ARBA" id="ARBA00001974"/>
    </source>
</evidence>
<evidence type="ECO:0000256" key="10">
    <source>
        <dbReference type="ARBA" id="ARBA00052174"/>
    </source>
</evidence>
<feature type="binding site" evidence="13">
    <location>
        <position position="477"/>
    </location>
    <ligand>
        <name>NADP(+)</name>
        <dbReference type="ChEBI" id="CHEBI:58349"/>
    </ligand>
</feature>
<keyword evidence="9 13" id="KW-0560">Oxidoreductase</keyword>
<dbReference type="Proteomes" id="UP001163046">
    <property type="component" value="Unassembled WGS sequence"/>
</dbReference>
<dbReference type="SUPFAM" id="SSF52343">
    <property type="entry name" value="Ferredoxin reductase-like, C-terminal NADP-linked domain"/>
    <property type="match status" value="1"/>
</dbReference>
<feature type="binding site" evidence="13">
    <location>
        <begin position="399"/>
        <end position="402"/>
    </location>
    <ligand>
        <name>FAD</name>
        <dbReference type="ChEBI" id="CHEBI:57692"/>
    </ligand>
</feature>
<dbReference type="InterPro" id="IPR023173">
    <property type="entry name" value="NADPH_Cyt_P450_Rdtase_alpha"/>
</dbReference>
<dbReference type="Pfam" id="PF00175">
    <property type="entry name" value="NAD_binding_1"/>
    <property type="match status" value="1"/>
</dbReference>
<dbReference type="Pfam" id="PF00258">
    <property type="entry name" value="Flavodoxin_1"/>
    <property type="match status" value="1"/>
</dbReference>
<feature type="domain" description="FAD-binding FR-type" evidence="16">
    <location>
        <begin position="223"/>
        <end position="463"/>
    </location>
</feature>